<protein>
    <submittedName>
        <fullName evidence="2">Predicted protein</fullName>
    </submittedName>
</protein>
<dbReference type="InParanoid" id="B0DTZ0"/>
<dbReference type="GeneID" id="6083035"/>
<gene>
    <name evidence="2" type="ORF">LACBIDRAFT_332750</name>
</gene>
<dbReference type="EMBL" id="DS547134">
    <property type="protein sequence ID" value="EDR01933.1"/>
    <property type="molecule type" value="Genomic_DNA"/>
</dbReference>
<dbReference type="AlphaFoldDB" id="B0DTZ0"/>
<reference evidence="2 3" key="1">
    <citation type="journal article" date="2008" name="Nature">
        <title>The genome of Laccaria bicolor provides insights into mycorrhizal symbiosis.</title>
        <authorList>
            <person name="Martin F."/>
            <person name="Aerts A."/>
            <person name="Ahren D."/>
            <person name="Brun A."/>
            <person name="Danchin E.G.J."/>
            <person name="Duchaussoy F."/>
            <person name="Gibon J."/>
            <person name="Kohler A."/>
            <person name="Lindquist E."/>
            <person name="Pereda V."/>
            <person name="Salamov A."/>
            <person name="Shapiro H.J."/>
            <person name="Wuyts J."/>
            <person name="Blaudez D."/>
            <person name="Buee M."/>
            <person name="Brokstein P."/>
            <person name="Canbaeck B."/>
            <person name="Cohen D."/>
            <person name="Courty P.E."/>
            <person name="Coutinho P.M."/>
            <person name="Delaruelle C."/>
            <person name="Detter J.C."/>
            <person name="Deveau A."/>
            <person name="DiFazio S."/>
            <person name="Duplessis S."/>
            <person name="Fraissinet-Tachet L."/>
            <person name="Lucic E."/>
            <person name="Frey-Klett P."/>
            <person name="Fourrey C."/>
            <person name="Feussner I."/>
            <person name="Gay G."/>
            <person name="Grimwood J."/>
            <person name="Hoegger P.J."/>
            <person name="Jain P."/>
            <person name="Kilaru S."/>
            <person name="Labbe J."/>
            <person name="Lin Y.C."/>
            <person name="Legue V."/>
            <person name="Le Tacon F."/>
            <person name="Marmeisse R."/>
            <person name="Melayah D."/>
            <person name="Montanini B."/>
            <person name="Muratet M."/>
            <person name="Nehls U."/>
            <person name="Niculita-Hirzel H."/>
            <person name="Oudot-Le Secq M.P."/>
            <person name="Peter M."/>
            <person name="Quesneville H."/>
            <person name="Rajashekar B."/>
            <person name="Reich M."/>
            <person name="Rouhier N."/>
            <person name="Schmutz J."/>
            <person name="Yin T."/>
            <person name="Chalot M."/>
            <person name="Henrissat B."/>
            <person name="Kuees U."/>
            <person name="Lucas S."/>
            <person name="Van de Peer Y."/>
            <person name="Podila G.K."/>
            <person name="Polle A."/>
            <person name="Pukkila P.J."/>
            <person name="Richardson P.M."/>
            <person name="Rouze P."/>
            <person name="Sanders I.R."/>
            <person name="Stajich J.E."/>
            <person name="Tunlid A."/>
            <person name="Tuskan G."/>
            <person name="Grigoriev I.V."/>
        </authorList>
    </citation>
    <scope>NUCLEOTIDE SEQUENCE [LARGE SCALE GENOMIC DNA]</scope>
    <source>
        <strain evidence="3">S238N-H82 / ATCC MYA-4686</strain>
    </source>
</reference>
<proteinExistence type="predicted"/>
<dbReference type="HOGENOM" id="CLU_1042316_0_0_1"/>
<accession>B0DTZ0</accession>
<evidence type="ECO:0000256" key="1">
    <source>
        <dbReference type="SAM" id="MobiDB-lite"/>
    </source>
</evidence>
<sequence>MWTCPKLPGYFKASGLLCYTSMPSVFSSKTWNMLRSGNTGLSSELGHFWPYQQTTCSLAILSPEENTSLAFCQLNPMNFYAPSSLNYDLLHWDQGSFGNYLDSSECHEKELDSQTVGAFIVTVTIQGPGIRNIFGVHLSEEIYFGSCSIHGVCKTNSQLKSFGRTGKVSAAIATIIAIAAGDDKQAGHETTSGEAYSAESASSKTEEELRRNSTEEPEEPEQYGPKTAEMADSTTYSSSKMKEYLDHFYHKNKVTAYGSLCIHPHSL</sequence>
<evidence type="ECO:0000313" key="3">
    <source>
        <dbReference type="Proteomes" id="UP000001194"/>
    </source>
</evidence>
<feature type="compositionally biased region" description="Low complexity" evidence="1">
    <location>
        <begin position="189"/>
        <end position="203"/>
    </location>
</feature>
<evidence type="ECO:0000313" key="2">
    <source>
        <dbReference type="EMBL" id="EDR01933.1"/>
    </source>
</evidence>
<dbReference type="Proteomes" id="UP000001194">
    <property type="component" value="Unassembled WGS sequence"/>
</dbReference>
<organism evidence="3">
    <name type="scientific">Laccaria bicolor (strain S238N-H82 / ATCC MYA-4686)</name>
    <name type="common">Bicoloured deceiver</name>
    <name type="synonym">Laccaria laccata var. bicolor</name>
    <dbReference type="NCBI Taxonomy" id="486041"/>
    <lineage>
        <taxon>Eukaryota</taxon>
        <taxon>Fungi</taxon>
        <taxon>Dikarya</taxon>
        <taxon>Basidiomycota</taxon>
        <taxon>Agaricomycotina</taxon>
        <taxon>Agaricomycetes</taxon>
        <taxon>Agaricomycetidae</taxon>
        <taxon>Agaricales</taxon>
        <taxon>Agaricineae</taxon>
        <taxon>Hydnangiaceae</taxon>
        <taxon>Laccaria</taxon>
    </lineage>
</organism>
<feature type="region of interest" description="Disordered" evidence="1">
    <location>
        <begin position="183"/>
        <end position="236"/>
    </location>
</feature>
<feature type="compositionally biased region" description="Basic and acidic residues" evidence="1">
    <location>
        <begin position="204"/>
        <end position="214"/>
    </location>
</feature>
<dbReference type="KEGG" id="lbc:LACBIDRAFT_332750"/>
<name>B0DTZ0_LACBS</name>
<keyword evidence="3" id="KW-1185">Reference proteome</keyword>
<dbReference type="RefSeq" id="XP_001887324.1">
    <property type="nucleotide sequence ID" value="XM_001887289.1"/>
</dbReference>